<accession>A0A8J4WCK8</accession>
<reference evidence="1" key="1">
    <citation type="submission" date="2019-05" db="EMBL/GenBank/DDBJ databases">
        <title>Annotation for the trematode Paragonimus heterotremus.</title>
        <authorList>
            <person name="Choi Y.-J."/>
        </authorList>
    </citation>
    <scope>NUCLEOTIDE SEQUENCE</scope>
    <source>
        <strain evidence="1">LC</strain>
    </source>
</reference>
<dbReference type="EMBL" id="LUCH01017839">
    <property type="protein sequence ID" value="KAF5394701.1"/>
    <property type="molecule type" value="Genomic_DNA"/>
</dbReference>
<evidence type="ECO:0000313" key="2">
    <source>
        <dbReference type="Proteomes" id="UP000748531"/>
    </source>
</evidence>
<keyword evidence="2" id="KW-1185">Reference proteome</keyword>
<dbReference type="Proteomes" id="UP000748531">
    <property type="component" value="Unassembled WGS sequence"/>
</dbReference>
<organism evidence="1 2">
    <name type="scientific">Paragonimus heterotremus</name>
    <dbReference type="NCBI Taxonomy" id="100268"/>
    <lineage>
        <taxon>Eukaryota</taxon>
        <taxon>Metazoa</taxon>
        <taxon>Spiralia</taxon>
        <taxon>Lophotrochozoa</taxon>
        <taxon>Platyhelminthes</taxon>
        <taxon>Trematoda</taxon>
        <taxon>Digenea</taxon>
        <taxon>Plagiorchiida</taxon>
        <taxon>Troglotremata</taxon>
        <taxon>Troglotrematidae</taxon>
        <taxon>Paragonimus</taxon>
    </lineage>
</organism>
<feature type="non-terminal residue" evidence="1">
    <location>
        <position position="114"/>
    </location>
</feature>
<dbReference type="AlphaFoldDB" id="A0A8J4WCK8"/>
<name>A0A8J4WCK8_9TREM</name>
<sequence>FLYHGLLPSHRWSNHESTLPRLRYSIGNAVALVIGFQVDCVNDDCITSGVASSKLSLLLSGLSLHMTLGETASNALRMPPQIQYTSHSSELTRRNVIGGFRTFSTGSPIEAVDV</sequence>
<protein>
    <submittedName>
        <fullName evidence="1">Uncharacterized protein</fullName>
    </submittedName>
</protein>
<proteinExistence type="predicted"/>
<gene>
    <name evidence="1" type="ORF">PHET_10562</name>
</gene>
<comment type="caution">
    <text evidence="1">The sequence shown here is derived from an EMBL/GenBank/DDBJ whole genome shotgun (WGS) entry which is preliminary data.</text>
</comment>
<evidence type="ECO:0000313" key="1">
    <source>
        <dbReference type="EMBL" id="KAF5394701.1"/>
    </source>
</evidence>